<feature type="compositionally biased region" description="Basic and acidic residues" evidence="1">
    <location>
        <begin position="344"/>
        <end position="366"/>
    </location>
</feature>
<evidence type="ECO:0000313" key="2">
    <source>
        <dbReference type="EMBL" id="TEB36852.1"/>
    </source>
</evidence>
<feature type="compositionally biased region" description="Polar residues" evidence="1">
    <location>
        <begin position="26"/>
        <end position="35"/>
    </location>
</feature>
<feature type="compositionally biased region" description="Low complexity" evidence="1">
    <location>
        <begin position="44"/>
        <end position="57"/>
    </location>
</feature>
<feature type="compositionally biased region" description="Low complexity" evidence="1">
    <location>
        <begin position="223"/>
        <end position="247"/>
    </location>
</feature>
<feature type="region of interest" description="Disordered" evidence="1">
    <location>
        <begin position="532"/>
        <end position="565"/>
    </location>
</feature>
<feature type="compositionally biased region" description="Pro residues" evidence="1">
    <location>
        <begin position="280"/>
        <end position="290"/>
    </location>
</feature>
<dbReference type="OrthoDB" id="3091313at2759"/>
<sequence>MSIRRVSLRTPDEEAEQEGDMKASRRNSVSSTNWENARYKRRSGSSTSLGSTTQQSGPAISKPTPMRPHTSRTHTAPSVRPILKSRTPSSQQMAYHFRNGSTGHLHHTQSYHYRDKNYPPYQHQYRKLASASQTSVIRTSMYGQYGWYSYNSDSRKNSTVSLDLQQTPMPERRYSTRDSIYGQSSMSQSRQSLDSQSTYHDREQDTRSWYKPDPQETDITRRATIASPQPSASTSSPATPANDNTTTPRRRATLKKAPPPGREPSTSDRPATSTSNNPSRPLPPEPPTLPHPDLNPGWPPRGWHVYVSAMTQDYLYGGSGSSSAQRPALEDYVFDQDTLTFVRRPQEVADRSRAPTTDGHEGDRVNGGDGGAEDVILQAYAYEPSPGPGPRGRATQSLDLPRRTTQSLDLPREHTMEFPFNLPPIPLPPDISKPLTPLSKKFSSKKSKSKPSPKGAASPVTPYADPMGDAKTPTTPNGDEKLAFNQSSTSLASKKSTKSKKEGGAGWFGWNRKRSKSIDAREAQVGIVPPVPAIPTHLQSEPLALGSKTDAEATVNGDSFTASPALCDTSIKDDWAIQAQEKSQQDQGTRAAGARMESNASDHSGSQGTSQATPTESDPSISAHVQLDDKRPAEQAPGDRRYTISSASSAGHSPYPSPPSSATGHRARPIHHTRSPSAPAPSPSPSPSPAPSRASTIVAPSVLNSRHNRRKSINMKGGGAYILDTLEGTRIASPYPEPQSTVIRRVSQTGRNANGRSESRVSVASGLSDATATAVTSTSGSTVDLHSRPLSAMSNMTATANLPVSARGSSVDLHSRPMSALSNATITTASATPIGSVLSTPTRGSSLDLASSRPMSALSNSTTTTSARSYSPFPSFSYLPPGSSTASTTTPEHASSSHSTPSKSTLGQEVYSSETSLPYTRYNGNYYSPSPSPSPSQTTTPTQTPTKPKGWRRWTSPLSGSPKKASSVSTSKGASMSKVDVSKARASVDVRVESPIPRNGNEIPWPAKGVNGGGVGGDAPLVWSAPVGKLAPSPSKLRKKRKP</sequence>
<evidence type="ECO:0000256" key="1">
    <source>
        <dbReference type="SAM" id="MobiDB-lite"/>
    </source>
</evidence>
<feature type="compositionally biased region" description="Basic and acidic residues" evidence="1">
    <location>
        <begin position="980"/>
        <end position="992"/>
    </location>
</feature>
<feature type="compositionally biased region" description="Basic and acidic residues" evidence="1">
    <location>
        <begin position="626"/>
        <end position="642"/>
    </location>
</feature>
<feature type="compositionally biased region" description="Basic residues" evidence="1">
    <location>
        <begin position="442"/>
        <end position="451"/>
    </location>
</feature>
<feature type="region of interest" description="Disordered" evidence="1">
    <location>
        <begin position="577"/>
        <end position="712"/>
    </location>
</feature>
<feature type="compositionally biased region" description="Polar residues" evidence="1">
    <location>
        <begin position="394"/>
        <end position="408"/>
    </location>
</feature>
<evidence type="ECO:0000313" key="3">
    <source>
        <dbReference type="Proteomes" id="UP000298030"/>
    </source>
</evidence>
<feature type="region of interest" description="Disordered" evidence="1">
    <location>
        <begin position="163"/>
        <end position="296"/>
    </location>
</feature>
<feature type="region of interest" description="Disordered" evidence="1">
    <location>
        <begin position="1023"/>
        <end position="1043"/>
    </location>
</feature>
<feature type="compositionally biased region" description="Polar residues" evidence="1">
    <location>
        <begin position="598"/>
        <end position="620"/>
    </location>
</feature>
<feature type="compositionally biased region" description="Polar residues" evidence="1">
    <location>
        <begin position="906"/>
        <end position="927"/>
    </location>
</feature>
<feature type="compositionally biased region" description="Low complexity" evidence="1">
    <location>
        <begin position="768"/>
        <end position="784"/>
    </location>
</feature>
<feature type="compositionally biased region" description="Basic residues" evidence="1">
    <location>
        <begin position="665"/>
        <end position="674"/>
    </location>
</feature>
<keyword evidence="3" id="KW-1185">Reference proteome</keyword>
<feature type="compositionally biased region" description="Pro residues" evidence="1">
    <location>
        <begin position="421"/>
        <end position="431"/>
    </location>
</feature>
<feature type="compositionally biased region" description="Pro residues" evidence="1">
    <location>
        <begin position="678"/>
        <end position="690"/>
    </location>
</feature>
<gene>
    <name evidence="2" type="ORF">FA13DRAFT_1088652</name>
</gene>
<dbReference type="AlphaFoldDB" id="A0A4Y7TTB2"/>
<feature type="compositionally biased region" description="Basic and acidic residues" evidence="1">
    <location>
        <begin position="199"/>
        <end position="221"/>
    </location>
</feature>
<feature type="compositionally biased region" description="Polar residues" evidence="1">
    <location>
        <begin position="956"/>
        <end position="974"/>
    </location>
</feature>
<accession>A0A4Y7TTB2</accession>
<feature type="compositionally biased region" description="Low complexity" evidence="1">
    <location>
        <begin position="856"/>
        <end position="905"/>
    </location>
</feature>
<reference evidence="2 3" key="1">
    <citation type="journal article" date="2019" name="Nat. Ecol. Evol.">
        <title>Megaphylogeny resolves global patterns of mushroom evolution.</title>
        <authorList>
            <person name="Varga T."/>
            <person name="Krizsan K."/>
            <person name="Foldi C."/>
            <person name="Dima B."/>
            <person name="Sanchez-Garcia M."/>
            <person name="Sanchez-Ramirez S."/>
            <person name="Szollosi G.J."/>
            <person name="Szarkandi J.G."/>
            <person name="Papp V."/>
            <person name="Albert L."/>
            <person name="Andreopoulos W."/>
            <person name="Angelini C."/>
            <person name="Antonin V."/>
            <person name="Barry K.W."/>
            <person name="Bougher N.L."/>
            <person name="Buchanan P."/>
            <person name="Buyck B."/>
            <person name="Bense V."/>
            <person name="Catcheside P."/>
            <person name="Chovatia M."/>
            <person name="Cooper J."/>
            <person name="Damon W."/>
            <person name="Desjardin D."/>
            <person name="Finy P."/>
            <person name="Geml J."/>
            <person name="Haridas S."/>
            <person name="Hughes K."/>
            <person name="Justo A."/>
            <person name="Karasinski D."/>
            <person name="Kautmanova I."/>
            <person name="Kiss B."/>
            <person name="Kocsube S."/>
            <person name="Kotiranta H."/>
            <person name="LaButti K.M."/>
            <person name="Lechner B.E."/>
            <person name="Liimatainen K."/>
            <person name="Lipzen A."/>
            <person name="Lukacs Z."/>
            <person name="Mihaltcheva S."/>
            <person name="Morgado L.N."/>
            <person name="Niskanen T."/>
            <person name="Noordeloos M.E."/>
            <person name="Ohm R.A."/>
            <person name="Ortiz-Santana B."/>
            <person name="Ovrebo C."/>
            <person name="Racz N."/>
            <person name="Riley R."/>
            <person name="Savchenko A."/>
            <person name="Shiryaev A."/>
            <person name="Soop K."/>
            <person name="Spirin V."/>
            <person name="Szebenyi C."/>
            <person name="Tomsovsky M."/>
            <person name="Tulloss R.E."/>
            <person name="Uehling J."/>
            <person name="Grigoriev I.V."/>
            <person name="Vagvolgyi C."/>
            <person name="Papp T."/>
            <person name="Martin F.M."/>
            <person name="Miettinen O."/>
            <person name="Hibbett D.S."/>
            <person name="Nagy L.G."/>
        </authorList>
    </citation>
    <scope>NUCLEOTIDE SEQUENCE [LARGE SCALE GENOMIC DNA]</scope>
    <source>
        <strain evidence="2 3">FP101781</strain>
    </source>
</reference>
<feature type="region of interest" description="Disordered" evidence="1">
    <location>
        <begin position="1"/>
        <end position="91"/>
    </location>
</feature>
<feature type="compositionally biased region" description="Polar residues" evidence="1">
    <location>
        <begin position="747"/>
        <end position="762"/>
    </location>
</feature>
<comment type="caution">
    <text evidence="2">The sequence shown here is derived from an EMBL/GenBank/DDBJ whole genome shotgun (WGS) entry which is preliminary data.</text>
</comment>
<feature type="compositionally biased region" description="Low complexity" evidence="1">
    <location>
        <begin position="183"/>
        <end position="197"/>
    </location>
</feature>
<feature type="compositionally biased region" description="Low complexity" evidence="1">
    <location>
        <begin position="432"/>
        <end position="441"/>
    </location>
</feature>
<name>A0A4Y7TTB2_COPMI</name>
<feature type="region of interest" description="Disordered" evidence="1">
    <location>
        <begin position="747"/>
        <end position="786"/>
    </location>
</feature>
<protein>
    <submittedName>
        <fullName evidence="2">Uncharacterized protein</fullName>
    </submittedName>
</protein>
<organism evidence="2 3">
    <name type="scientific">Coprinellus micaceus</name>
    <name type="common">Glistening ink-cap mushroom</name>
    <name type="synonym">Coprinus micaceus</name>
    <dbReference type="NCBI Taxonomy" id="71717"/>
    <lineage>
        <taxon>Eukaryota</taxon>
        <taxon>Fungi</taxon>
        <taxon>Dikarya</taxon>
        <taxon>Basidiomycota</taxon>
        <taxon>Agaricomycotina</taxon>
        <taxon>Agaricomycetes</taxon>
        <taxon>Agaricomycetidae</taxon>
        <taxon>Agaricales</taxon>
        <taxon>Agaricineae</taxon>
        <taxon>Psathyrellaceae</taxon>
        <taxon>Coprinellus</taxon>
    </lineage>
</organism>
<feature type="compositionally biased region" description="Low complexity" evidence="1">
    <location>
        <begin position="935"/>
        <end position="946"/>
    </location>
</feature>
<feature type="region of interest" description="Disordered" evidence="1">
    <location>
        <begin position="834"/>
        <end position="1011"/>
    </location>
</feature>
<dbReference type="EMBL" id="QPFP01000005">
    <property type="protein sequence ID" value="TEB36852.1"/>
    <property type="molecule type" value="Genomic_DNA"/>
</dbReference>
<feature type="region of interest" description="Disordered" evidence="1">
    <location>
        <begin position="343"/>
        <end position="516"/>
    </location>
</feature>
<feature type="compositionally biased region" description="Polar residues" evidence="1">
    <location>
        <begin position="834"/>
        <end position="849"/>
    </location>
</feature>
<proteinExistence type="predicted"/>
<dbReference type="Proteomes" id="UP000298030">
    <property type="component" value="Unassembled WGS sequence"/>
</dbReference>